<dbReference type="PANTHER" id="PTHR43179:SF12">
    <property type="entry name" value="GALACTOFURANOSYLTRANSFERASE GLFT2"/>
    <property type="match status" value="1"/>
</dbReference>
<evidence type="ECO:0000256" key="1">
    <source>
        <dbReference type="ARBA" id="ARBA00004776"/>
    </source>
</evidence>
<dbReference type="Pfam" id="PF13641">
    <property type="entry name" value="Glyco_tranf_2_3"/>
    <property type="match status" value="1"/>
</dbReference>
<organism evidence="5 6">
    <name type="scientific">Herbiconiux moechotypicola</name>
    <dbReference type="NCBI Taxonomy" id="637393"/>
    <lineage>
        <taxon>Bacteria</taxon>
        <taxon>Bacillati</taxon>
        <taxon>Actinomycetota</taxon>
        <taxon>Actinomycetes</taxon>
        <taxon>Micrococcales</taxon>
        <taxon>Microbacteriaceae</taxon>
        <taxon>Herbiconiux</taxon>
    </lineage>
</organism>
<reference evidence="5 6" key="1">
    <citation type="journal article" date="2019" name="Int. J. Syst. Evol. Microbiol.">
        <title>The Global Catalogue of Microorganisms (GCM) 10K type strain sequencing project: providing services to taxonomists for standard genome sequencing and annotation.</title>
        <authorList>
            <consortium name="The Broad Institute Genomics Platform"/>
            <consortium name="The Broad Institute Genome Sequencing Center for Infectious Disease"/>
            <person name="Wu L."/>
            <person name="Ma J."/>
        </authorList>
    </citation>
    <scope>NUCLEOTIDE SEQUENCE [LARGE SCALE GENOMIC DNA]</scope>
    <source>
        <strain evidence="5 6">JCM 16117</strain>
    </source>
</reference>
<dbReference type="InterPro" id="IPR029044">
    <property type="entry name" value="Nucleotide-diphossugar_trans"/>
</dbReference>
<evidence type="ECO:0008006" key="7">
    <source>
        <dbReference type="Google" id="ProtNLM"/>
    </source>
</evidence>
<dbReference type="PANTHER" id="PTHR43179">
    <property type="entry name" value="RHAMNOSYLTRANSFERASE WBBL"/>
    <property type="match status" value="1"/>
</dbReference>
<dbReference type="CDD" id="cd04186">
    <property type="entry name" value="GT_2_like_c"/>
    <property type="match status" value="1"/>
</dbReference>
<gene>
    <name evidence="5" type="ORF">GCM10009851_29480</name>
</gene>
<evidence type="ECO:0000256" key="3">
    <source>
        <dbReference type="ARBA" id="ARBA00022676"/>
    </source>
</evidence>
<name>A0ABN3DUW7_9MICO</name>
<accession>A0ABN3DUW7</accession>
<dbReference type="Proteomes" id="UP001500929">
    <property type="component" value="Unassembled WGS sequence"/>
</dbReference>
<dbReference type="EMBL" id="BAAAQY010000009">
    <property type="protein sequence ID" value="GAA2242265.1"/>
    <property type="molecule type" value="Genomic_DNA"/>
</dbReference>
<dbReference type="RefSeq" id="WP_344444789.1">
    <property type="nucleotide sequence ID" value="NZ_BAAAQY010000009.1"/>
</dbReference>
<sequence>MSIRVSAVVVNWRQPDLTSAAVASLEAQTGLDELGAELAIVIVDNGSADGSAELLRQRHPDHLVVDTGRNGGFGAGVNAGIAARPADAVVLLNNDAVAEPGFVAALLTRWQGDRRLGAVTARILLAGRYRRADGAAEAGALTGHDGSRWVRDDRGLELVNSTGNEMTRSGNGRDRDWLMPADGPARGDDEVLGFSGGAALLTRAALDAAGLFDEALFMYYEDTELSWRMRRAGFTVGYASGAVVRHAHAASSGTSSGLFRFWNERNRVLVAARVAPAGVVVSALARTGAATARAVLAAAARREAGSRRRARERLDSLGAALRLLRAALARRRRLDRAATVPRREVAALLADG</sequence>
<comment type="pathway">
    <text evidence="1">Cell wall biogenesis; cell wall polysaccharide biosynthesis.</text>
</comment>
<proteinExistence type="inferred from homology"/>
<protein>
    <recommendedName>
        <fullName evidence="7">Glycosyltransferase family 2 protein</fullName>
    </recommendedName>
</protein>
<evidence type="ECO:0000256" key="4">
    <source>
        <dbReference type="ARBA" id="ARBA00022679"/>
    </source>
</evidence>
<keyword evidence="4" id="KW-0808">Transferase</keyword>
<keyword evidence="3" id="KW-0328">Glycosyltransferase</keyword>
<evidence type="ECO:0000313" key="5">
    <source>
        <dbReference type="EMBL" id="GAA2242265.1"/>
    </source>
</evidence>
<evidence type="ECO:0000313" key="6">
    <source>
        <dbReference type="Proteomes" id="UP001500929"/>
    </source>
</evidence>
<dbReference type="SUPFAM" id="SSF53448">
    <property type="entry name" value="Nucleotide-diphospho-sugar transferases"/>
    <property type="match status" value="1"/>
</dbReference>
<evidence type="ECO:0000256" key="2">
    <source>
        <dbReference type="ARBA" id="ARBA00006739"/>
    </source>
</evidence>
<dbReference type="Gene3D" id="3.90.550.10">
    <property type="entry name" value="Spore Coat Polysaccharide Biosynthesis Protein SpsA, Chain A"/>
    <property type="match status" value="1"/>
</dbReference>
<comment type="caution">
    <text evidence="5">The sequence shown here is derived from an EMBL/GenBank/DDBJ whole genome shotgun (WGS) entry which is preliminary data.</text>
</comment>
<comment type="similarity">
    <text evidence="2">Belongs to the glycosyltransferase 2 family.</text>
</comment>
<keyword evidence="6" id="KW-1185">Reference proteome</keyword>